<sequence length="103" mass="11834">MPFLVILIVFSFSFYIYYKIKNVRSKRPMEKKLLSGKSSMALGLFVALFGINQLLMFDTTTTYIIAAVFILLGCASAWAGYKSFRHHIPYVKEEARQLDGQIR</sequence>
<dbReference type="EMBL" id="QYTV02000002">
    <property type="protein sequence ID" value="RST76366.1"/>
    <property type="molecule type" value="Genomic_DNA"/>
</dbReference>
<dbReference type="InterPro" id="IPR025618">
    <property type="entry name" value="YtpI"/>
</dbReference>
<dbReference type="AlphaFoldDB" id="A0A429Y4K8"/>
<proteinExistence type="predicted"/>
<reference evidence="2" key="1">
    <citation type="submission" date="2018-12" db="EMBL/GenBank/DDBJ databases">
        <authorList>
            <person name="Sun L."/>
            <person name="Chen Z."/>
        </authorList>
    </citation>
    <scope>NUCLEOTIDE SEQUENCE [LARGE SCALE GENOMIC DNA]</scope>
    <source>
        <strain evidence="2">3-2-2</strain>
    </source>
</reference>
<feature type="transmembrane region" description="Helical" evidence="1">
    <location>
        <begin position="40"/>
        <end position="57"/>
    </location>
</feature>
<keyword evidence="3" id="KW-1185">Reference proteome</keyword>
<feature type="transmembrane region" description="Helical" evidence="1">
    <location>
        <begin position="5"/>
        <end position="20"/>
    </location>
</feature>
<organism evidence="2 3">
    <name type="scientific">Siminovitchia acidinfaciens</name>
    <dbReference type="NCBI Taxonomy" id="2321395"/>
    <lineage>
        <taxon>Bacteria</taxon>
        <taxon>Bacillati</taxon>
        <taxon>Bacillota</taxon>
        <taxon>Bacilli</taxon>
        <taxon>Bacillales</taxon>
        <taxon>Bacillaceae</taxon>
        <taxon>Siminovitchia</taxon>
    </lineage>
</organism>
<evidence type="ECO:0008006" key="4">
    <source>
        <dbReference type="Google" id="ProtNLM"/>
    </source>
</evidence>
<keyword evidence="1" id="KW-1133">Transmembrane helix</keyword>
<keyword evidence="1" id="KW-0812">Transmembrane</keyword>
<evidence type="ECO:0000313" key="3">
    <source>
        <dbReference type="Proteomes" id="UP000287156"/>
    </source>
</evidence>
<evidence type="ECO:0000256" key="1">
    <source>
        <dbReference type="SAM" id="Phobius"/>
    </source>
</evidence>
<name>A0A429Y4K8_9BACI</name>
<keyword evidence="1" id="KW-0472">Membrane</keyword>
<comment type="caution">
    <text evidence="2">The sequence shown here is derived from an EMBL/GenBank/DDBJ whole genome shotgun (WGS) entry which is preliminary data.</text>
</comment>
<gene>
    <name evidence="2" type="ORF">D4T97_006250</name>
</gene>
<feature type="transmembrane region" description="Helical" evidence="1">
    <location>
        <begin position="63"/>
        <end position="81"/>
    </location>
</feature>
<dbReference type="Pfam" id="PF14007">
    <property type="entry name" value="YtpI"/>
    <property type="match status" value="1"/>
</dbReference>
<evidence type="ECO:0000313" key="2">
    <source>
        <dbReference type="EMBL" id="RST76366.1"/>
    </source>
</evidence>
<dbReference type="RefSeq" id="WP_126048792.1">
    <property type="nucleotide sequence ID" value="NZ_QYTV02000002.1"/>
</dbReference>
<protein>
    <recommendedName>
        <fullName evidence="4">YtpI-like protein</fullName>
    </recommendedName>
</protein>
<dbReference type="Proteomes" id="UP000287156">
    <property type="component" value="Unassembled WGS sequence"/>
</dbReference>
<dbReference type="OrthoDB" id="2453019at2"/>
<accession>A0A429Y4K8</accession>